<reference evidence="1" key="2">
    <citation type="journal article" date="2015" name="Fish Shellfish Immunol.">
        <title>Early steps in the European eel (Anguilla anguilla)-Vibrio vulnificus interaction in the gills: Role of the RtxA13 toxin.</title>
        <authorList>
            <person name="Callol A."/>
            <person name="Pajuelo D."/>
            <person name="Ebbesson L."/>
            <person name="Teles M."/>
            <person name="MacKenzie S."/>
            <person name="Amaro C."/>
        </authorList>
    </citation>
    <scope>NUCLEOTIDE SEQUENCE</scope>
</reference>
<evidence type="ECO:0000313" key="1">
    <source>
        <dbReference type="EMBL" id="JAH13192.1"/>
    </source>
</evidence>
<proteinExistence type="predicted"/>
<sequence>MAFNCPLQVAGHPAGEVLDYSVKPSSDQRFVTQLNHFIMLWWSCSSAMSVNNSRWCQSTTQSILFFTHWWRQRRD</sequence>
<dbReference type="EMBL" id="GBXM01091152">
    <property type="protein sequence ID" value="JAH17425.1"/>
    <property type="molecule type" value="Transcribed_RNA"/>
</dbReference>
<organism evidence="1">
    <name type="scientific">Anguilla anguilla</name>
    <name type="common">European freshwater eel</name>
    <name type="synonym">Muraena anguilla</name>
    <dbReference type="NCBI Taxonomy" id="7936"/>
    <lineage>
        <taxon>Eukaryota</taxon>
        <taxon>Metazoa</taxon>
        <taxon>Chordata</taxon>
        <taxon>Craniata</taxon>
        <taxon>Vertebrata</taxon>
        <taxon>Euteleostomi</taxon>
        <taxon>Actinopterygii</taxon>
        <taxon>Neopterygii</taxon>
        <taxon>Teleostei</taxon>
        <taxon>Anguilliformes</taxon>
        <taxon>Anguillidae</taxon>
        <taxon>Anguilla</taxon>
    </lineage>
</organism>
<dbReference type="AlphaFoldDB" id="A0A0E9Q9H3"/>
<name>A0A0E9Q9H3_ANGAN</name>
<accession>A0A0E9Q9H3</accession>
<dbReference type="EMBL" id="GBXM01095385">
    <property type="protein sequence ID" value="JAH13192.1"/>
    <property type="molecule type" value="Transcribed_RNA"/>
</dbReference>
<protein>
    <submittedName>
        <fullName evidence="1">Uncharacterized protein</fullName>
    </submittedName>
</protein>
<reference evidence="1" key="1">
    <citation type="submission" date="2014-11" db="EMBL/GenBank/DDBJ databases">
        <authorList>
            <person name="Amaro Gonzalez C."/>
        </authorList>
    </citation>
    <scope>NUCLEOTIDE SEQUENCE</scope>
</reference>